<evidence type="ECO:0000256" key="1">
    <source>
        <dbReference type="ARBA" id="ARBA00023125"/>
    </source>
</evidence>
<evidence type="ECO:0000256" key="4">
    <source>
        <dbReference type="SAM" id="MobiDB-lite"/>
    </source>
</evidence>
<evidence type="ECO:0000256" key="2">
    <source>
        <dbReference type="ARBA" id="ARBA00023172"/>
    </source>
</evidence>
<keyword evidence="1" id="KW-0238">DNA-binding</keyword>
<dbReference type="InterPro" id="IPR050639">
    <property type="entry name" value="SSR_resolvase"/>
</dbReference>
<keyword evidence="2" id="KW-0233">DNA recombination</keyword>
<accession>A0ABS1LIV4</accession>
<reference evidence="6 7" key="1">
    <citation type="journal article" date="2021" name="Arch. Microbiol.">
        <title>Myceligenerans indicum sp. nov., an actinobacterium isolated from mangrove sediment of Sundarbans, India.</title>
        <authorList>
            <person name="Asha K."/>
            <person name="Bhadury P."/>
        </authorList>
    </citation>
    <scope>NUCLEOTIDE SEQUENCE [LARGE SCALE GENOMIC DNA]</scope>
    <source>
        <strain evidence="6 7">I2</strain>
    </source>
</reference>
<evidence type="ECO:0000313" key="7">
    <source>
        <dbReference type="Proteomes" id="UP000675409"/>
    </source>
</evidence>
<dbReference type="InterPro" id="IPR025827">
    <property type="entry name" value="Zn_ribbon_recom_dom"/>
</dbReference>
<dbReference type="PANTHER" id="PTHR30461:SF2">
    <property type="entry name" value="SERINE RECOMBINASE PINE-RELATED"/>
    <property type="match status" value="1"/>
</dbReference>
<feature type="region of interest" description="Disordered" evidence="4">
    <location>
        <begin position="1"/>
        <end position="32"/>
    </location>
</feature>
<feature type="compositionally biased region" description="Low complexity" evidence="4">
    <location>
        <begin position="18"/>
        <end position="32"/>
    </location>
</feature>
<evidence type="ECO:0000313" key="6">
    <source>
        <dbReference type="EMBL" id="MBL0886170.1"/>
    </source>
</evidence>
<organism evidence="6 7">
    <name type="scientific">Myceligenerans indicum</name>
    <dbReference type="NCBI Taxonomy" id="2593663"/>
    <lineage>
        <taxon>Bacteria</taxon>
        <taxon>Bacillati</taxon>
        <taxon>Actinomycetota</taxon>
        <taxon>Actinomycetes</taxon>
        <taxon>Micrococcales</taxon>
        <taxon>Promicromonosporaceae</taxon>
        <taxon>Myceligenerans</taxon>
    </lineage>
</organism>
<comment type="caution">
    <text evidence="6">The sequence shown here is derived from an EMBL/GenBank/DDBJ whole genome shotgun (WGS) entry which is preliminary data.</text>
</comment>
<proteinExistence type="predicted"/>
<sequence length="311" mass="34876">MRSAAASSRRRASRWRRSASNSPAWPSSPSRRVQNVLTAHQVSGERTQKHEHYLKGSIYCGDCGSRLLVTHAKNGKGVVYPYFMCAGRHAKRTNCLRQAMPVADIEQKVEDYYRQVQIPEHIVTALRHMLTRQFDDLHAASKTERRTLVAERDKLRDERRSLLRAHHSGAVPLDLLKEEQDRISRRLAFLDSRIEAGQVEYDQAKAHLEDCLELAGNAHAIYMSLNDSLRRVANQAFFERINVYEIEHIDAVTADHGEPFDVLFDPAVQGDALASDAELQQGTGAKPADVAGLNIQPQVGPEGLEPPTITV</sequence>
<keyword evidence="7" id="KW-1185">Reference proteome</keyword>
<feature type="compositionally biased region" description="Basic residues" evidence="4">
    <location>
        <begin position="8"/>
        <end position="17"/>
    </location>
</feature>
<dbReference type="PANTHER" id="PTHR30461">
    <property type="entry name" value="DNA-INVERTASE FROM LAMBDOID PROPHAGE"/>
    <property type="match status" value="1"/>
</dbReference>
<dbReference type="Proteomes" id="UP000675409">
    <property type="component" value="Unassembled WGS sequence"/>
</dbReference>
<dbReference type="EMBL" id="JABBYC010000009">
    <property type="protein sequence ID" value="MBL0886170.1"/>
    <property type="molecule type" value="Genomic_DNA"/>
</dbReference>
<feature type="coiled-coil region" evidence="3">
    <location>
        <begin position="145"/>
        <end position="193"/>
    </location>
</feature>
<name>A0ABS1LIV4_9MICO</name>
<protein>
    <recommendedName>
        <fullName evidence="5">Recombinase zinc beta ribbon domain-containing protein</fullName>
    </recommendedName>
</protein>
<evidence type="ECO:0000256" key="3">
    <source>
        <dbReference type="SAM" id="Coils"/>
    </source>
</evidence>
<gene>
    <name evidence="6" type="ORF">HGK34_07780</name>
</gene>
<evidence type="ECO:0000259" key="5">
    <source>
        <dbReference type="Pfam" id="PF13408"/>
    </source>
</evidence>
<feature type="domain" description="Recombinase zinc beta ribbon" evidence="5">
    <location>
        <begin position="54"/>
        <end position="114"/>
    </location>
</feature>
<dbReference type="Pfam" id="PF13408">
    <property type="entry name" value="Zn_ribbon_recom"/>
    <property type="match status" value="1"/>
</dbReference>
<keyword evidence="3" id="KW-0175">Coiled coil</keyword>